<feature type="transmembrane region" description="Helical" evidence="2">
    <location>
        <begin position="45"/>
        <end position="66"/>
    </location>
</feature>
<gene>
    <name evidence="3" type="ORF">Eint_111650</name>
</gene>
<dbReference type="EMBL" id="CP001952">
    <property type="protein sequence ID" value="ADM12664.1"/>
    <property type="molecule type" value="Genomic_DNA"/>
</dbReference>
<keyword evidence="4" id="KW-1185">Reference proteome</keyword>
<proteinExistence type="predicted"/>
<feature type="region of interest" description="Disordered" evidence="1">
    <location>
        <begin position="75"/>
        <end position="139"/>
    </location>
</feature>
<dbReference type="Proteomes" id="UP000002313">
    <property type="component" value="Chromosome XI"/>
</dbReference>
<keyword evidence="2" id="KW-0812">Transmembrane</keyword>
<dbReference type="VEuPathDB" id="MicrosporidiaDB:Eint_111650"/>
<organism evidence="3 4">
    <name type="scientific">Encephalitozoon intestinalis (strain ATCC 50506)</name>
    <name type="common">Microsporidian parasite</name>
    <name type="synonym">Septata intestinalis</name>
    <dbReference type="NCBI Taxonomy" id="876142"/>
    <lineage>
        <taxon>Eukaryota</taxon>
        <taxon>Fungi</taxon>
        <taxon>Fungi incertae sedis</taxon>
        <taxon>Microsporidia</taxon>
        <taxon>Unikaryonidae</taxon>
        <taxon>Encephalitozoon</taxon>
    </lineage>
</organism>
<evidence type="ECO:0008006" key="5">
    <source>
        <dbReference type="Google" id="ProtNLM"/>
    </source>
</evidence>
<dbReference type="AlphaFoldDB" id="E0SA42"/>
<reference evidence="3 4" key="2">
    <citation type="journal article" date="2012" name="Proc. Natl. Acad. Sci. U.S.A.">
        <title>Gain and loss of multiple functionally related, horizontally transferred genes in the reduced genomes of two microsporidian parasites.</title>
        <authorList>
            <person name="Pombert J.-F."/>
            <person name="Selman M."/>
            <person name="Burki F."/>
            <person name="Bardell F.T."/>
            <person name="Farinelli L."/>
            <person name="Solter L.F."/>
            <person name="Whitman D.W."/>
            <person name="Weiss L.M."/>
            <person name="Corradi N."/>
            <person name="Keeling P.J."/>
        </authorList>
    </citation>
    <scope>NUCLEOTIDE SEQUENCE [LARGE SCALE GENOMIC DNA]</scope>
    <source>
        <strain evidence="3 4">ATCC 50506</strain>
    </source>
</reference>
<accession>E0SA42</accession>
<evidence type="ECO:0000313" key="4">
    <source>
        <dbReference type="Proteomes" id="UP000002313"/>
    </source>
</evidence>
<keyword evidence="2" id="KW-0472">Membrane</keyword>
<evidence type="ECO:0000313" key="3">
    <source>
        <dbReference type="EMBL" id="ADM12664.1"/>
    </source>
</evidence>
<dbReference type="KEGG" id="ein:Eint_111650"/>
<sequence>MENTSKVQHLDGNRKKKKKTLKHLTILNSSRANKNKEHIPSIYEVTIDLLVLIAIIVIVVAVIYFYKVFKDSSQNELGADSPTLISSSGGPHSFPRPPFQFEGNPPADFPPPPSYSSLFGPDATPQPSYTYGPPPPYTP</sequence>
<dbReference type="RefSeq" id="XP_003074024.1">
    <property type="nucleotide sequence ID" value="XM_003073978.1"/>
</dbReference>
<dbReference type="HOGENOM" id="CLU_1845082_0_0_1"/>
<reference evidence="3 4" key="1">
    <citation type="journal article" date="2010" name="Nat. Commun.">
        <title>The complete sequence of the smallest known nuclear genome from the microsporidian Encephalitozoon intestinalis.</title>
        <authorList>
            <person name="Corradi N."/>
            <person name="Pombert J.-F."/>
            <person name="Farinelli L."/>
            <person name="Didier E.S."/>
            <person name="Keeling P.J."/>
        </authorList>
    </citation>
    <scope>NUCLEOTIDE SEQUENCE [LARGE SCALE GENOMIC DNA]</scope>
    <source>
        <strain evidence="3 4">ATCC 50506</strain>
    </source>
</reference>
<keyword evidence="2" id="KW-1133">Transmembrane helix</keyword>
<dbReference type="GeneID" id="9699733"/>
<protein>
    <recommendedName>
        <fullName evidence="5">Transmembrane protein</fullName>
    </recommendedName>
</protein>
<evidence type="ECO:0000256" key="1">
    <source>
        <dbReference type="SAM" id="MobiDB-lite"/>
    </source>
</evidence>
<evidence type="ECO:0000256" key="2">
    <source>
        <dbReference type="SAM" id="Phobius"/>
    </source>
</evidence>
<name>E0SA42_ENCIT</name>